<dbReference type="EMBL" id="LGFO01000195">
    <property type="protein sequence ID" value="KUK35984.1"/>
    <property type="molecule type" value="Genomic_DNA"/>
</dbReference>
<keyword evidence="1" id="KW-0808">Transferase</keyword>
<reference evidence="6" key="1">
    <citation type="journal article" date="2015" name="MBio">
        <title>Genome-Resolved Metagenomic Analysis Reveals Roles for Candidate Phyla and Other Microbial Community Members in Biogeochemical Transformations in Oil Reservoirs.</title>
        <authorList>
            <person name="Hu P."/>
            <person name="Tom L."/>
            <person name="Singh A."/>
            <person name="Thomas B.C."/>
            <person name="Baker B.J."/>
            <person name="Piceno Y.M."/>
            <person name="Andersen G.L."/>
            <person name="Banfield J.F."/>
        </authorList>
    </citation>
    <scope>NUCLEOTIDE SEQUENCE [LARGE SCALE GENOMIC DNA]</scope>
</reference>
<dbReference type="AlphaFoldDB" id="A0A101FFB2"/>
<dbReference type="FunFam" id="3.40.50.720:FF:000033">
    <property type="entry name" value="Adenylyltransferase and sulfurtransferase MOCS3"/>
    <property type="match status" value="1"/>
</dbReference>
<dbReference type="GO" id="GO:0008641">
    <property type="term" value="F:ubiquitin-like modifier activating enzyme activity"/>
    <property type="evidence" value="ECO:0007669"/>
    <property type="project" value="InterPro"/>
</dbReference>
<gene>
    <name evidence="5" type="ORF">XD66_1307</name>
</gene>
<dbReference type="PANTHER" id="PTHR10953">
    <property type="entry name" value="UBIQUITIN-ACTIVATING ENZYME E1"/>
    <property type="match status" value="1"/>
</dbReference>
<dbReference type="PATRIC" id="fig|85874.4.peg.789"/>
<sequence>MLKEQERERYSRQLIIDGFGEEGQERLAAGKVLVVGAGGLGSAAAYYLAAAGVGTIGIIDDQDVELSNLQRQILHDTGRIGMSKAESAKMTLSALNPEIEVIPYDFRLTAANARELVERYDIVVAALDNEETRYLVNEVCVTLRKPLVEGGVLGFSGRLMTVLPGVGPCYACVFPPSRRVGGEEPDAGGPLPVLSTSPGIIGVLQAHEVLKLLLKVGNPLVGRMLFFDGMSTSFHELEVKRAGDCPCCSLLRGGDEDAGAEGPVD</sequence>
<proteinExistence type="predicted"/>
<evidence type="ECO:0000256" key="1">
    <source>
        <dbReference type="ARBA" id="ARBA00022679"/>
    </source>
</evidence>
<protein>
    <submittedName>
        <fullName evidence="5">Molybdopterin biosynthesis protein MoeB</fullName>
    </submittedName>
</protein>
<dbReference type="InterPro" id="IPR035985">
    <property type="entry name" value="Ubiquitin-activating_enz"/>
</dbReference>
<dbReference type="GO" id="GO:0005737">
    <property type="term" value="C:cytoplasm"/>
    <property type="evidence" value="ECO:0007669"/>
    <property type="project" value="TreeGrafter"/>
</dbReference>
<dbReference type="Gene3D" id="3.40.50.720">
    <property type="entry name" value="NAD(P)-binding Rossmann-like Domain"/>
    <property type="match status" value="1"/>
</dbReference>
<evidence type="ECO:0000259" key="4">
    <source>
        <dbReference type="Pfam" id="PF00899"/>
    </source>
</evidence>
<dbReference type="GO" id="GO:0004792">
    <property type="term" value="F:thiosulfate-cyanide sulfurtransferase activity"/>
    <property type="evidence" value="ECO:0007669"/>
    <property type="project" value="TreeGrafter"/>
</dbReference>
<dbReference type="PANTHER" id="PTHR10953:SF102">
    <property type="entry name" value="ADENYLYLTRANSFERASE AND SULFURTRANSFERASE MOCS3"/>
    <property type="match status" value="1"/>
</dbReference>
<dbReference type="GO" id="GO:0016779">
    <property type="term" value="F:nucleotidyltransferase activity"/>
    <property type="evidence" value="ECO:0007669"/>
    <property type="project" value="TreeGrafter"/>
</dbReference>
<evidence type="ECO:0000313" key="6">
    <source>
        <dbReference type="Proteomes" id="UP000053326"/>
    </source>
</evidence>
<name>A0A101FFB2_9THEO</name>
<dbReference type="CDD" id="cd00757">
    <property type="entry name" value="ThiF_MoeB_HesA_family"/>
    <property type="match status" value="1"/>
</dbReference>
<organism evidence="5 6">
    <name type="scientific">Thermacetogenium phaeum</name>
    <dbReference type="NCBI Taxonomy" id="85874"/>
    <lineage>
        <taxon>Bacteria</taxon>
        <taxon>Bacillati</taxon>
        <taxon>Bacillota</taxon>
        <taxon>Clostridia</taxon>
        <taxon>Thermoanaerobacterales</taxon>
        <taxon>Thermoanaerobacteraceae</taxon>
        <taxon>Thermacetogenium</taxon>
    </lineage>
</organism>
<dbReference type="InterPro" id="IPR000594">
    <property type="entry name" value="ThiF_NAD_FAD-bd"/>
</dbReference>
<dbReference type="SUPFAM" id="SSF69572">
    <property type="entry name" value="Activating enzymes of the ubiquitin-like proteins"/>
    <property type="match status" value="1"/>
</dbReference>
<feature type="domain" description="THIF-type NAD/FAD binding fold" evidence="4">
    <location>
        <begin position="10"/>
        <end position="247"/>
    </location>
</feature>
<dbReference type="Pfam" id="PF00899">
    <property type="entry name" value="ThiF"/>
    <property type="match status" value="1"/>
</dbReference>
<dbReference type="Proteomes" id="UP000053326">
    <property type="component" value="Unassembled WGS sequence"/>
</dbReference>
<evidence type="ECO:0000313" key="5">
    <source>
        <dbReference type="EMBL" id="KUK35984.1"/>
    </source>
</evidence>
<keyword evidence="3" id="KW-0067">ATP-binding</keyword>
<evidence type="ECO:0000256" key="3">
    <source>
        <dbReference type="ARBA" id="ARBA00022840"/>
    </source>
</evidence>
<accession>A0A101FFB2</accession>
<evidence type="ECO:0000256" key="2">
    <source>
        <dbReference type="ARBA" id="ARBA00022741"/>
    </source>
</evidence>
<dbReference type="InterPro" id="IPR045886">
    <property type="entry name" value="ThiF/MoeB/HesA"/>
</dbReference>
<keyword evidence="2" id="KW-0547">Nucleotide-binding</keyword>
<dbReference type="GO" id="GO:0005524">
    <property type="term" value="F:ATP binding"/>
    <property type="evidence" value="ECO:0007669"/>
    <property type="project" value="UniProtKB-KW"/>
</dbReference>
<comment type="caution">
    <text evidence="5">The sequence shown here is derived from an EMBL/GenBank/DDBJ whole genome shotgun (WGS) entry which is preliminary data.</text>
</comment>